<comment type="similarity">
    <text evidence="2">Belongs to the bacterial solute-binding protein 1 family.</text>
</comment>
<evidence type="ECO:0000256" key="4">
    <source>
        <dbReference type="ARBA" id="ARBA00022729"/>
    </source>
</evidence>
<keyword evidence="3" id="KW-0813">Transport</keyword>
<keyword evidence="4" id="KW-0732">Signal</keyword>
<comment type="caution">
    <text evidence="5">The sequence shown here is derived from an EMBL/GenBank/DDBJ whole genome shotgun (WGS) entry which is preliminary data.</text>
</comment>
<evidence type="ECO:0000256" key="1">
    <source>
        <dbReference type="ARBA" id="ARBA00004418"/>
    </source>
</evidence>
<evidence type="ECO:0000313" key="5">
    <source>
        <dbReference type="EMBL" id="PYE79134.1"/>
    </source>
</evidence>
<dbReference type="SUPFAM" id="SSF53850">
    <property type="entry name" value="Periplasmic binding protein-like II"/>
    <property type="match status" value="1"/>
</dbReference>
<gene>
    <name evidence="5" type="ORF">DFQ15_103122</name>
</gene>
<dbReference type="Pfam" id="PF01547">
    <property type="entry name" value="SBP_bac_1"/>
    <property type="match status" value="1"/>
</dbReference>
<comment type="subcellular location">
    <subcellularLocation>
        <location evidence="1">Periplasm</location>
    </subcellularLocation>
</comment>
<proteinExistence type="inferred from homology"/>
<dbReference type="PANTHER" id="PTHR43649">
    <property type="entry name" value="ARABINOSE-BINDING PROTEIN-RELATED"/>
    <property type="match status" value="1"/>
</dbReference>
<dbReference type="InterPro" id="IPR050490">
    <property type="entry name" value="Bact_solute-bd_prot1"/>
</dbReference>
<protein>
    <submittedName>
        <fullName evidence="5">Carbohydrate ABC transporter substrate-binding protein (CUT1 family)</fullName>
    </submittedName>
</protein>
<dbReference type="PANTHER" id="PTHR43649:SF34">
    <property type="entry name" value="ABC TRANSPORTER PERIPLASMIC-BINDING PROTEIN YCJN-RELATED"/>
    <property type="match status" value="1"/>
</dbReference>
<dbReference type="AlphaFoldDB" id="A0A318SP38"/>
<dbReference type="OrthoDB" id="8858741at2"/>
<dbReference type="RefSeq" id="WP_110464645.1">
    <property type="nucleotide sequence ID" value="NZ_JAMOFZ010000003.1"/>
</dbReference>
<dbReference type="Proteomes" id="UP000247540">
    <property type="component" value="Unassembled WGS sequence"/>
</dbReference>
<dbReference type="GO" id="GO:0042597">
    <property type="term" value="C:periplasmic space"/>
    <property type="evidence" value="ECO:0007669"/>
    <property type="project" value="UniProtKB-SubCell"/>
</dbReference>
<organism evidence="5 6">
    <name type="scientific">Xylophilus ampelinus</name>
    <dbReference type="NCBI Taxonomy" id="54067"/>
    <lineage>
        <taxon>Bacteria</taxon>
        <taxon>Pseudomonadati</taxon>
        <taxon>Pseudomonadota</taxon>
        <taxon>Betaproteobacteria</taxon>
        <taxon>Burkholderiales</taxon>
        <taxon>Xylophilus</taxon>
    </lineage>
</organism>
<reference evidence="5 6" key="1">
    <citation type="submission" date="2018-06" db="EMBL/GenBank/DDBJ databases">
        <title>Genomic Encyclopedia of Type Strains, Phase III (KMG-III): the genomes of soil and plant-associated and newly described type strains.</title>
        <authorList>
            <person name="Whitman W."/>
        </authorList>
    </citation>
    <scope>NUCLEOTIDE SEQUENCE [LARGE SCALE GENOMIC DNA]</scope>
    <source>
        <strain evidence="5 6">CECT 7646</strain>
    </source>
</reference>
<dbReference type="Gene3D" id="3.40.190.10">
    <property type="entry name" value="Periplasmic binding protein-like II"/>
    <property type="match status" value="2"/>
</dbReference>
<name>A0A318SP38_9BURK</name>
<keyword evidence="6" id="KW-1185">Reference proteome</keyword>
<sequence>MERRHFLAAGMTAAAASALHAQDLYRPYRGQKIVVSYPGPHPHYDAAQTLFDRFTSETGILVERDRTPYLDMHDKQVAEMRRQQGGYDVVTYLLTWKNEYARRALLRPLDDMLVGPLAQPGYALQDIIPGYLESIGRVGGPGSYLPRSPAQLYGLPYGAETSVLGYRRDVLERLKLPIPTNYTELLSACEMVRDKEKIGGLASRTSAGHQIVHAWLLHLTPHGGQVFDGNYHAVLQNEAGVRAAEVLARIVQTGPEGLGANAGFGEMQEAFLSGRSAFYLDSLTVMNLAHDPKRSRVAGKVAYAMHPTARTWSGLTGGFGLGVPANARNPEAAFLFIQWLTNKENDLRVAVSGGNAGRWSTLSDAEFRSRRPEQSILPYALKIANPAWRPLIPEWDTMARDVIGQALPDVLSGKRTAAAALAACVAPLDAMVAASDWRKTRTGRAADGDPAAAQHVGAVPAAFSSSSTA</sequence>
<accession>A0A318SP38</accession>
<dbReference type="InterPro" id="IPR006059">
    <property type="entry name" value="SBP"/>
</dbReference>
<evidence type="ECO:0000256" key="3">
    <source>
        <dbReference type="ARBA" id="ARBA00022448"/>
    </source>
</evidence>
<evidence type="ECO:0000313" key="6">
    <source>
        <dbReference type="Proteomes" id="UP000247540"/>
    </source>
</evidence>
<evidence type="ECO:0000256" key="2">
    <source>
        <dbReference type="ARBA" id="ARBA00008520"/>
    </source>
</evidence>
<dbReference type="EMBL" id="QJTC01000003">
    <property type="protein sequence ID" value="PYE79134.1"/>
    <property type="molecule type" value="Genomic_DNA"/>
</dbReference>